<sequence>MLLSHIITLLPSMSFVPHPTETPSTSIGDTLSWFEAIFKDFPLTQEFLLIFVSVLLGALSTVFISNRAMRRQCKFNLVHVLLKVEKKRVKDTHDAIKSLEISLSFQMLEQAEYGSKIDNCNSILHDINKHLREQLPM</sequence>
<dbReference type="EMBL" id="VSSQ01108728">
    <property type="protein sequence ID" value="MPN47321.1"/>
    <property type="molecule type" value="Genomic_DNA"/>
</dbReference>
<keyword evidence="1" id="KW-1133">Transmembrane helix</keyword>
<evidence type="ECO:0000313" key="2">
    <source>
        <dbReference type="EMBL" id="MPN47321.1"/>
    </source>
</evidence>
<keyword evidence="1" id="KW-0812">Transmembrane</keyword>
<protein>
    <submittedName>
        <fullName evidence="2">Uncharacterized protein</fullName>
    </submittedName>
</protein>
<keyword evidence="1" id="KW-0472">Membrane</keyword>
<gene>
    <name evidence="2" type="ORF">SDC9_194923</name>
</gene>
<name>A0A645I7M3_9ZZZZ</name>
<evidence type="ECO:0000256" key="1">
    <source>
        <dbReference type="SAM" id="Phobius"/>
    </source>
</evidence>
<reference evidence="2" key="1">
    <citation type="submission" date="2019-08" db="EMBL/GenBank/DDBJ databases">
        <authorList>
            <person name="Kucharzyk K."/>
            <person name="Murdoch R.W."/>
            <person name="Higgins S."/>
            <person name="Loffler F."/>
        </authorList>
    </citation>
    <scope>NUCLEOTIDE SEQUENCE</scope>
</reference>
<organism evidence="2">
    <name type="scientific">bioreactor metagenome</name>
    <dbReference type="NCBI Taxonomy" id="1076179"/>
    <lineage>
        <taxon>unclassified sequences</taxon>
        <taxon>metagenomes</taxon>
        <taxon>ecological metagenomes</taxon>
    </lineage>
</organism>
<feature type="transmembrane region" description="Helical" evidence="1">
    <location>
        <begin position="47"/>
        <end position="65"/>
    </location>
</feature>
<proteinExistence type="predicted"/>
<accession>A0A645I7M3</accession>
<comment type="caution">
    <text evidence="2">The sequence shown here is derived from an EMBL/GenBank/DDBJ whole genome shotgun (WGS) entry which is preliminary data.</text>
</comment>
<dbReference type="AlphaFoldDB" id="A0A645I7M3"/>